<feature type="domain" description="Protein kinase" evidence="2">
    <location>
        <begin position="26"/>
        <end position="198"/>
    </location>
</feature>
<name>A0AA88KZ57_ARTSF</name>
<dbReference type="GO" id="GO:0004674">
    <property type="term" value="F:protein serine/threonine kinase activity"/>
    <property type="evidence" value="ECO:0007669"/>
    <property type="project" value="InterPro"/>
</dbReference>
<evidence type="ECO:0000256" key="1">
    <source>
        <dbReference type="ARBA" id="ARBA00022574"/>
    </source>
</evidence>
<dbReference type="InterPro" id="IPR008271">
    <property type="entry name" value="Ser/Thr_kinase_AS"/>
</dbReference>
<dbReference type="GO" id="GO:0034272">
    <property type="term" value="C:phosphatidylinositol 3-kinase complex, class III, type II"/>
    <property type="evidence" value="ECO:0007669"/>
    <property type="project" value="TreeGrafter"/>
</dbReference>
<proteinExistence type="predicted"/>
<dbReference type="GO" id="GO:0071561">
    <property type="term" value="C:nucleus-vacuole junction"/>
    <property type="evidence" value="ECO:0007669"/>
    <property type="project" value="TreeGrafter"/>
</dbReference>
<feature type="non-terminal residue" evidence="3">
    <location>
        <position position="1"/>
    </location>
</feature>
<evidence type="ECO:0000313" key="4">
    <source>
        <dbReference type="Proteomes" id="UP001187531"/>
    </source>
</evidence>
<evidence type="ECO:0000259" key="2">
    <source>
        <dbReference type="PROSITE" id="PS50011"/>
    </source>
</evidence>
<dbReference type="GO" id="GO:0005524">
    <property type="term" value="F:ATP binding"/>
    <property type="evidence" value="ECO:0007669"/>
    <property type="project" value="InterPro"/>
</dbReference>
<reference evidence="3" key="1">
    <citation type="submission" date="2023-07" db="EMBL/GenBank/DDBJ databases">
        <title>Chromosome-level genome assembly of Artemia franciscana.</title>
        <authorList>
            <person name="Jo E."/>
        </authorList>
    </citation>
    <scope>NUCLEOTIDE SEQUENCE</scope>
    <source>
        <tissue evidence="3">Whole body</tissue>
    </source>
</reference>
<dbReference type="GO" id="GO:0045324">
    <property type="term" value="P:late endosome to vacuole transport"/>
    <property type="evidence" value="ECO:0007669"/>
    <property type="project" value="InterPro"/>
</dbReference>
<dbReference type="Proteomes" id="UP001187531">
    <property type="component" value="Unassembled WGS sequence"/>
</dbReference>
<dbReference type="PANTHER" id="PTHR17583:SF0">
    <property type="entry name" value="PHOSPHOINOSITIDE 3-KINASE REGULATORY SUBUNIT 4"/>
    <property type="match status" value="1"/>
</dbReference>
<dbReference type="PROSITE" id="PS00108">
    <property type="entry name" value="PROTEIN_KINASE_ST"/>
    <property type="match status" value="1"/>
</dbReference>
<sequence>MGNQLSATVPSQILPVDHYIEEIENVVYEKSLGSTRFFKVARAKAQEGDIVIKVFVVNDPSLPLNEHQSNLEVLLSVLTPQWGCLPFQKAMLTDKAVLLFRQYIHTSAYDRISTRPFLMDLEKKWIFFQVLKALSFAHTNRVCHGDIKLENIMLTSFSWVLLTDFASYKPAYIPEDNPTDFTYFFDTSRRRVCYIAPE</sequence>
<dbReference type="PANTHER" id="PTHR17583">
    <property type="entry name" value="PHOSPHOINOSITIDE 3-KINASE REGULATORY SUBUNIT 4"/>
    <property type="match status" value="1"/>
</dbReference>
<dbReference type="GO" id="GO:0016236">
    <property type="term" value="P:macroautophagy"/>
    <property type="evidence" value="ECO:0007669"/>
    <property type="project" value="InterPro"/>
</dbReference>
<protein>
    <recommendedName>
        <fullName evidence="2">Protein kinase domain-containing protein</fullName>
    </recommendedName>
</protein>
<dbReference type="InterPro" id="IPR000719">
    <property type="entry name" value="Prot_kinase_dom"/>
</dbReference>
<accession>A0AA88KZ57</accession>
<keyword evidence="4" id="KW-1185">Reference proteome</keyword>
<dbReference type="PROSITE" id="PS50011">
    <property type="entry name" value="PROTEIN_KINASE_DOM"/>
    <property type="match status" value="1"/>
</dbReference>
<organism evidence="3 4">
    <name type="scientific">Artemia franciscana</name>
    <name type="common">Brine shrimp</name>
    <name type="synonym">Artemia sanfranciscana</name>
    <dbReference type="NCBI Taxonomy" id="6661"/>
    <lineage>
        <taxon>Eukaryota</taxon>
        <taxon>Metazoa</taxon>
        <taxon>Ecdysozoa</taxon>
        <taxon>Arthropoda</taxon>
        <taxon>Crustacea</taxon>
        <taxon>Branchiopoda</taxon>
        <taxon>Anostraca</taxon>
        <taxon>Artemiidae</taxon>
        <taxon>Artemia</taxon>
    </lineage>
</organism>
<dbReference type="EMBL" id="JAVRJZ010000015">
    <property type="protein sequence ID" value="KAK2713038.1"/>
    <property type="molecule type" value="Genomic_DNA"/>
</dbReference>
<dbReference type="GO" id="GO:0005770">
    <property type="term" value="C:late endosome"/>
    <property type="evidence" value="ECO:0007669"/>
    <property type="project" value="TreeGrafter"/>
</dbReference>
<dbReference type="SUPFAM" id="SSF56112">
    <property type="entry name" value="Protein kinase-like (PK-like)"/>
    <property type="match status" value="1"/>
</dbReference>
<dbReference type="GO" id="GO:0006623">
    <property type="term" value="P:protein targeting to vacuole"/>
    <property type="evidence" value="ECO:0007669"/>
    <property type="project" value="TreeGrafter"/>
</dbReference>
<dbReference type="Gene3D" id="1.10.510.10">
    <property type="entry name" value="Transferase(Phosphotransferase) domain 1"/>
    <property type="match status" value="1"/>
</dbReference>
<evidence type="ECO:0000313" key="3">
    <source>
        <dbReference type="EMBL" id="KAK2713038.1"/>
    </source>
</evidence>
<dbReference type="Pfam" id="PF00069">
    <property type="entry name" value="Pkinase"/>
    <property type="match status" value="1"/>
</dbReference>
<gene>
    <name evidence="3" type="ORF">QYM36_011666</name>
</gene>
<dbReference type="AlphaFoldDB" id="A0AA88KZ57"/>
<dbReference type="InterPro" id="IPR045162">
    <property type="entry name" value="Vps15-like"/>
</dbReference>
<dbReference type="GO" id="GO:0034271">
    <property type="term" value="C:phosphatidylinositol 3-kinase complex, class III, type I"/>
    <property type="evidence" value="ECO:0007669"/>
    <property type="project" value="TreeGrafter"/>
</dbReference>
<keyword evidence="1" id="KW-0853">WD repeat</keyword>
<dbReference type="InterPro" id="IPR011009">
    <property type="entry name" value="Kinase-like_dom_sf"/>
</dbReference>
<comment type="caution">
    <text evidence="3">The sequence shown here is derived from an EMBL/GenBank/DDBJ whole genome shotgun (WGS) entry which is preliminary data.</text>
</comment>